<organism evidence="2">
    <name type="scientific">Tetraselmis sp. GSL018</name>
    <dbReference type="NCBI Taxonomy" id="582737"/>
    <lineage>
        <taxon>Eukaryota</taxon>
        <taxon>Viridiplantae</taxon>
        <taxon>Chlorophyta</taxon>
        <taxon>core chlorophytes</taxon>
        <taxon>Chlorodendrophyceae</taxon>
        <taxon>Chlorodendrales</taxon>
        <taxon>Chlorodendraceae</taxon>
        <taxon>Tetraselmis</taxon>
    </lineage>
</organism>
<dbReference type="EMBL" id="GBEZ01018611">
    <property type="protein sequence ID" value="JAC67839.1"/>
    <property type="molecule type" value="Transcribed_RNA"/>
</dbReference>
<accession>A0A061RAP4</accession>
<evidence type="ECO:0000313" key="3">
    <source>
        <dbReference type="EMBL" id="JAC81091.1"/>
    </source>
</evidence>
<gene>
    <name evidence="2" type="ORF">TSPGSL018_10123</name>
    <name evidence="3" type="ORF">TSPGSL018_8706</name>
</gene>
<feature type="region of interest" description="Disordered" evidence="1">
    <location>
        <begin position="19"/>
        <end position="43"/>
    </location>
</feature>
<feature type="compositionally biased region" description="Basic and acidic residues" evidence="1">
    <location>
        <begin position="234"/>
        <end position="254"/>
    </location>
</feature>
<dbReference type="AlphaFoldDB" id="A0A061RAP4"/>
<feature type="compositionally biased region" description="Basic and acidic residues" evidence="1">
    <location>
        <begin position="30"/>
        <end position="40"/>
    </location>
</feature>
<name>A0A061RAP4_9CHLO</name>
<feature type="compositionally biased region" description="Polar residues" evidence="1">
    <location>
        <begin position="168"/>
        <end position="187"/>
    </location>
</feature>
<dbReference type="EMBL" id="GBEZ01004100">
    <property type="protein sequence ID" value="JAC81091.1"/>
    <property type="molecule type" value="Transcribed_RNA"/>
</dbReference>
<feature type="compositionally biased region" description="Low complexity" evidence="1">
    <location>
        <begin position="199"/>
        <end position="211"/>
    </location>
</feature>
<feature type="compositionally biased region" description="Basic and acidic residues" evidence="1">
    <location>
        <begin position="212"/>
        <end position="227"/>
    </location>
</feature>
<proteinExistence type="predicted"/>
<feature type="region of interest" description="Disordered" evidence="1">
    <location>
        <begin position="155"/>
        <end position="267"/>
    </location>
</feature>
<sequence length="267" mass="29220">MNCVGIQKIISRKKRTVAMTMGQSRKVPAKKSDLSLRPKQEANQGAGCEEKSCVHCQMKLGESSGRPLLNCRDCGQVMHFDCYVDWCGSEPGPWDVVLCPRHKPVKRPRPKSMSDDPRVAVLLGQPKTCTPAPSGQQEQIRGTQYAAKANLAQVGHARKGSGDGKRLGSQSSANSSDDALSCLTVTPTHPKRPLTPDRSPSSPAASHSSSDATHHSPMADRRERMEPPCKTLKIHAETAHAKLNDEELAMELHRQLNAPTRRRRGEP</sequence>
<protein>
    <submittedName>
        <fullName evidence="2">Uncharacterized protein</fullName>
    </submittedName>
</protein>
<reference evidence="2" key="1">
    <citation type="submission" date="2014-05" db="EMBL/GenBank/DDBJ databases">
        <title>The transcriptome of the halophilic microalga Tetraselmis sp. GSL018 isolated from the Great Salt Lake, Utah.</title>
        <authorList>
            <person name="Jinkerson R.E."/>
            <person name="D'Adamo S."/>
            <person name="Posewitz M.C."/>
        </authorList>
    </citation>
    <scope>NUCLEOTIDE SEQUENCE</scope>
    <source>
        <strain evidence="2">GSL018</strain>
    </source>
</reference>
<evidence type="ECO:0000256" key="1">
    <source>
        <dbReference type="SAM" id="MobiDB-lite"/>
    </source>
</evidence>
<evidence type="ECO:0000313" key="2">
    <source>
        <dbReference type="EMBL" id="JAC67839.1"/>
    </source>
</evidence>